<feature type="region of interest" description="Disordered" evidence="1">
    <location>
        <begin position="1"/>
        <end position="312"/>
    </location>
</feature>
<feature type="compositionally biased region" description="Polar residues" evidence="1">
    <location>
        <begin position="1"/>
        <end position="13"/>
    </location>
</feature>
<feature type="domain" description="Tyrosinase copper-binding" evidence="2">
    <location>
        <begin position="331"/>
        <end position="342"/>
    </location>
</feature>
<dbReference type="EMBL" id="JAACJK010000060">
    <property type="protein sequence ID" value="KAF5335749.1"/>
    <property type="molecule type" value="Genomic_DNA"/>
</dbReference>
<dbReference type="GO" id="GO:0016491">
    <property type="term" value="F:oxidoreductase activity"/>
    <property type="evidence" value="ECO:0007669"/>
    <property type="project" value="InterPro"/>
</dbReference>
<organism evidence="3 4">
    <name type="scientific">Ephemerocybe angulata</name>
    <dbReference type="NCBI Taxonomy" id="980116"/>
    <lineage>
        <taxon>Eukaryota</taxon>
        <taxon>Fungi</taxon>
        <taxon>Dikarya</taxon>
        <taxon>Basidiomycota</taxon>
        <taxon>Agaricomycotina</taxon>
        <taxon>Agaricomycetes</taxon>
        <taxon>Agaricomycetidae</taxon>
        <taxon>Agaricales</taxon>
        <taxon>Agaricineae</taxon>
        <taxon>Psathyrellaceae</taxon>
        <taxon>Ephemerocybe</taxon>
    </lineage>
</organism>
<dbReference type="InterPro" id="IPR002227">
    <property type="entry name" value="Tyrosinase_Cu-bd"/>
</dbReference>
<keyword evidence="4" id="KW-1185">Reference proteome</keyword>
<dbReference type="AlphaFoldDB" id="A0A8H5C5Y3"/>
<evidence type="ECO:0000259" key="2">
    <source>
        <dbReference type="PROSITE" id="PS00498"/>
    </source>
</evidence>
<protein>
    <recommendedName>
        <fullName evidence="2">Tyrosinase copper-binding domain-containing protein</fullName>
    </recommendedName>
</protein>
<feature type="compositionally biased region" description="Polar residues" evidence="1">
    <location>
        <begin position="282"/>
        <end position="292"/>
    </location>
</feature>
<dbReference type="PROSITE" id="PS00498">
    <property type="entry name" value="TYROSINASE_2"/>
    <property type="match status" value="1"/>
</dbReference>
<evidence type="ECO:0000313" key="3">
    <source>
        <dbReference type="EMBL" id="KAF5335749.1"/>
    </source>
</evidence>
<evidence type="ECO:0000256" key="1">
    <source>
        <dbReference type="SAM" id="MobiDB-lite"/>
    </source>
</evidence>
<gene>
    <name evidence="3" type="ORF">D9611_009707</name>
</gene>
<dbReference type="OrthoDB" id="10295884at2759"/>
<reference evidence="3 4" key="1">
    <citation type="journal article" date="2020" name="ISME J.">
        <title>Uncovering the hidden diversity of litter-decomposition mechanisms in mushroom-forming fungi.</title>
        <authorList>
            <person name="Floudas D."/>
            <person name="Bentzer J."/>
            <person name="Ahren D."/>
            <person name="Johansson T."/>
            <person name="Persson P."/>
            <person name="Tunlid A."/>
        </authorList>
    </citation>
    <scope>NUCLEOTIDE SEQUENCE [LARGE SCALE GENOMIC DNA]</scope>
    <source>
        <strain evidence="3 4">CBS 175.51</strain>
    </source>
</reference>
<evidence type="ECO:0000313" key="4">
    <source>
        <dbReference type="Proteomes" id="UP000541558"/>
    </source>
</evidence>
<proteinExistence type="predicted"/>
<name>A0A8H5C5Y3_9AGAR</name>
<feature type="compositionally biased region" description="Polar residues" evidence="1">
    <location>
        <begin position="250"/>
        <end position="261"/>
    </location>
</feature>
<sequence length="482" mass="51325">MSSLSLSLASPRTPSRLGGGAFPPSASSPDTSLTPDGSAFSDDIAFDPQSTPSTDLEDFSTGAVGVGPNPRHGQDSPTRAKSSSHRGVATSTGRAHAPGSQSRSALAPHRSPYPTTGESREVLTPRPLQSATDKGAVASASHGVGKGKKVAPEAPALVKAGSETDPAPRKEGLDAQHSPPAAQTNPGKRRYDEPHLARPRPANPGKENREPTLGPASSSEMTRSIPDQAKGVNGDSKGSPGTTPVPTPDSPTKNRSVQRGSKLTKDKSSTVPLPSEVGGTPVSVQASSSRLDSTSRGEASRTTPQPSSHLTGQEVCGYVDSVRGKCTLPFDPAFFAEHRIMDHIKVRDISHEGYVNECGMGEVPCEVKKVHMFDLKFHLSQSPHNYKQINTKWKMPCGAFVEGTLGVVGHASDPTRGCENKRCSSILDQELKTRLHEATEEEGVYMKALRKLMLSTWRLNVVRDLERDQSLQLCFYTCPSDS</sequence>
<comment type="caution">
    <text evidence="3">The sequence shown here is derived from an EMBL/GenBank/DDBJ whole genome shotgun (WGS) entry which is preliminary data.</text>
</comment>
<feature type="compositionally biased region" description="Polar residues" evidence="1">
    <location>
        <begin position="89"/>
        <end position="104"/>
    </location>
</feature>
<accession>A0A8H5C5Y3</accession>
<dbReference type="Proteomes" id="UP000541558">
    <property type="component" value="Unassembled WGS sequence"/>
</dbReference>
<feature type="compositionally biased region" description="Polar residues" evidence="1">
    <location>
        <begin position="25"/>
        <end position="35"/>
    </location>
</feature>
<feature type="compositionally biased region" description="Polar residues" evidence="1">
    <location>
        <begin position="300"/>
        <end position="311"/>
    </location>
</feature>